<dbReference type="EMBL" id="NOXT01000123">
    <property type="protein sequence ID" value="OYQ24952.1"/>
    <property type="molecule type" value="Genomic_DNA"/>
</dbReference>
<organism evidence="1 2">
    <name type="scientific">Sandarakinorhabdus cyanobacteriorum</name>
    <dbReference type="NCBI Taxonomy" id="1981098"/>
    <lineage>
        <taxon>Bacteria</taxon>
        <taxon>Pseudomonadati</taxon>
        <taxon>Pseudomonadota</taxon>
        <taxon>Alphaproteobacteria</taxon>
        <taxon>Sphingomonadales</taxon>
        <taxon>Sphingosinicellaceae</taxon>
        <taxon>Sandarakinorhabdus</taxon>
    </lineage>
</organism>
<protein>
    <recommendedName>
        <fullName evidence="3">Ubiquinone biosynthesis protein</fullName>
    </recommendedName>
</protein>
<gene>
    <name evidence="1" type="ORF">CHU93_13995</name>
</gene>
<evidence type="ECO:0000313" key="2">
    <source>
        <dbReference type="Proteomes" id="UP000216991"/>
    </source>
</evidence>
<proteinExistence type="predicted"/>
<accession>A0A255Y6V1</accession>
<dbReference type="AlphaFoldDB" id="A0A255Y6V1"/>
<dbReference type="Pfam" id="PF05019">
    <property type="entry name" value="Coq4"/>
    <property type="match status" value="1"/>
</dbReference>
<dbReference type="PANTHER" id="PTHR12922:SF7">
    <property type="entry name" value="UBIQUINONE BIOSYNTHESIS PROTEIN COQ4 HOMOLOG, MITOCHONDRIAL"/>
    <property type="match status" value="1"/>
</dbReference>
<name>A0A255Y6V1_9SPHN</name>
<dbReference type="PANTHER" id="PTHR12922">
    <property type="entry name" value="UBIQUINONE BIOSYNTHESIS PROTEIN"/>
    <property type="match status" value="1"/>
</dbReference>
<comment type="caution">
    <text evidence="1">The sequence shown here is derived from an EMBL/GenBank/DDBJ whole genome shotgun (WGS) entry which is preliminary data.</text>
</comment>
<evidence type="ECO:0008006" key="3">
    <source>
        <dbReference type="Google" id="ProtNLM"/>
    </source>
</evidence>
<sequence length="270" mass="29906">MPVLPARKRRAAMHKVDRVFGEKFLTAIDDFYRYGVHLLFNEWWEQAPQDAIDKYVAAIVDHPEQGPLAAAGWMAPDFSLAMVADCAPGTLGAAWHEHMMVNGLAEKLAAGYAGLIADFEASGKLNRLPPVLKYKVLRGYQTHDLHHVLTGYTTQPLNELALQAFGLAQSDYPYAAMTLSVIMGHATLVDPWLIQPAMDAITDGWALGRRARSIQFVDFENQIHRPLADIRAEYGLTRDAPFVPLMPRVSELVAGELEVQERMRAAASAA</sequence>
<dbReference type="GO" id="GO:0006744">
    <property type="term" value="P:ubiquinone biosynthetic process"/>
    <property type="evidence" value="ECO:0007669"/>
    <property type="project" value="InterPro"/>
</dbReference>
<dbReference type="Proteomes" id="UP000216991">
    <property type="component" value="Unassembled WGS sequence"/>
</dbReference>
<dbReference type="InterPro" id="IPR007715">
    <property type="entry name" value="Coq4"/>
</dbReference>
<reference evidence="1 2" key="1">
    <citation type="submission" date="2017-07" db="EMBL/GenBank/DDBJ databases">
        <title>Sandarakinorhabdus cyanobacteriorum sp. nov., a novel bacterium isolated from cyanobacterial aggregates in a eutrophic lake.</title>
        <authorList>
            <person name="Cai H."/>
        </authorList>
    </citation>
    <scope>NUCLEOTIDE SEQUENCE [LARGE SCALE GENOMIC DNA]</scope>
    <source>
        <strain evidence="1 2">TH057</strain>
    </source>
</reference>
<evidence type="ECO:0000313" key="1">
    <source>
        <dbReference type="EMBL" id="OYQ24952.1"/>
    </source>
</evidence>
<keyword evidence="2" id="KW-1185">Reference proteome</keyword>
<dbReference type="OrthoDB" id="5723450at2"/>